<keyword evidence="9" id="KW-0966">Cell projection</keyword>
<keyword evidence="2" id="KW-1003">Cell membrane</keyword>
<feature type="transmembrane region" description="Helical" evidence="7">
    <location>
        <begin position="128"/>
        <end position="148"/>
    </location>
</feature>
<dbReference type="EMBL" id="QANS01000004">
    <property type="protein sequence ID" value="PTU31004.1"/>
    <property type="molecule type" value="Genomic_DNA"/>
</dbReference>
<comment type="caution">
    <text evidence="9">The sequence shown here is derived from an EMBL/GenBank/DDBJ whole genome shotgun (WGS) entry which is preliminary data.</text>
</comment>
<dbReference type="InterPro" id="IPR050790">
    <property type="entry name" value="ExbB/TolQ_transport"/>
</dbReference>
<evidence type="ECO:0000256" key="1">
    <source>
        <dbReference type="ARBA" id="ARBA00004651"/>
    </source>
</evidence>
<dbReference type="InterPro" id="IPR002898">
    <property type="entry name" value="MotA_ExbB_proton_chnl"/>
</dbReference>
<keyword evidence="3 7" id="KW-0812">Transmembrane</keyword>
<evidence type="ECO:0000259" key="8">
    <source>
        <dbReference type="Pfam" id="PF01618"/>
    </source>
</evidence>
<comment type="similarity">
    <text evidence="6">Belongs to the exbB/tolQ family.</text>
</comment>
<evidence type="ECO:0000313" key="10">
    <source>
        <dbReference type="Proteomes" id="UP000244248"/>
    </source>
</evidence>
<feature type="transmembrane region" description="Helical" evidence="7">
    <location>
        <begin position="17"/>
        <end position="38"/>
    </location>
</feature>
<dbReference type="AlphaFoldDB" id="A0A2T5MEK4"/>
<organism evidence="9 10">
    <name type="scientific">Stenotrophobium rhamnosiphilum</name>
    <dbReference type="NCBI Taxonomy" id="2029166"/>
    <lineage>
        <taxon>Bacteria</taxon>
        <taxon>Pseudomonadati</taxon>
        <taxon>Pseudomonadota</taxon>
        <taxon>Gammaproteobacteria</taxon>
        <taxon>Nevskiales</taxon>
        <taxon>Nevskiaceae</taxon>
        <taxon>Stenotrophobium</taxon>
    </lineage>
</organism>
<evidence type="ECO:0000256" key="4">
    <source>
        <dbReference type="ARBA" id="ARBA00022989"/>
    </source>
</evidence>
<dbReference type="Proteomes" id="UP000244248">
    <property type="component" value="Unassembled WGS sequence"/>
</dbReference>
<dbReference type="GO" id="GO:0005886">
    <property type="term" value="C:plasma membrane"/>
    <property type="evidence" value="ECO:0007669"/>
    <property type="project" value="UniProtKB-SubCell"/>
</dbReference>
<proteinExistence type="inferred from homology"/>
<dbReference type="OrthoDB" id="5728265at2"/>
<sequence>MEFIEHILGFFQQGGAFMYPIALVLVIGLAITVERLLLLRRAERENSALWKQIQPLIEQKDFNSAEQLAKGSDSAVGRVLGAALEHARTHGDSRAELELAVEESLMEVTPIIEKRTHYLATLSNMSTLLGLLGTVIGLITAFAALAKADALEKADLLSAGISEAMNCTAFGLMVAIPFLLIHAFLQTRTNDLVDSLEMACMKLVNARSAANRGNR</sequence>
<feature type="domain" description="MotA/TolQ/ExbB proton channel" evidence="8">
    <location>
        <begin position="74"/>
        <end position="198"/>
    </location>
</feature>
<accession>A0A2T5MEK4</accession>
<name>A0A2T5MEK4_9GAMM</name>
<keyword evidence="6" id="KW-0653">Protein transport</keyword>
<dbReference type="GO" id="GO:0017038">
    <property type="term" value="P:protein import"/>
    <property type="evidence" value="ECO:0007669"/>
    <property type="project" value="TreeGrafter"/>
</dbReference>
<evidence type="ECO:0000256" key="7">
    <source>
        <dbReference type="SAM" id="Phobius"/>
    </source>
</evidence>
<evidence type="ECO:0000256" key="3">
    <source>
        <dbReference type="ARBA" id="ARBA00022692"/>
    </source>
</evidence>
<keyword evidence="9" id="KW-0282">Flagellum</keyword>
<keyword evidence="9" id="KW-0969">Cilium</keyword>
<evidence type="ECO:0000256" key="2">
    <source>
        <dbReference type="ARBA" id="ARBA00022475"/>
    </source>
</evidence>
<evidence type="ECO:0000256" key="6">
    <source>
        <dbReference type="RuleBase" id="RU004057"/>
    </source>
</evidence>
<gene>
    <name evidence="9" type="ORF">CJD38_11925</name>
</gene>
<evidence type="ECO:0000256" key="5">
    <source>
        <dbReference type="ARBA" id="ARBA00023136"/>
    </source>
</evidence>
<dbReference type="RefSeq" id="WP_107940588.1">
    <property type="nucleotide sequence ID" value="NZ_QANS01000004.1"/>
</dbReference>
<keyword evidence="4 7" id="KW-1133">Transmembrane helix</keyword>
<protein>
    <submittedName>
        <fullName evidence="9">Flagellar motor protein MotA</fullName>
    </submittedName>
</protein>
<dbReference type="Pfam" id="PF01618">
    <property type="entry name" value="MotA_ExbB"/>
    <property type="match status" value="1"/>
</dbReference>
<dbReference type="PANTHER" id="PTHR30625:SF11">
    <property type="entry name" value="MOTA_TOLQ_EXBB PROTON CHANNEL DOMAIN-CONTAINING PROTEIN"/>
    <property type="match status" value="1"/>
</dbReference>
<dbReference type="PANTHER" id="PTHR30625">
    <property type="entry name" value="PROTEIN TOLQ"/>
    <property type="match status" value="1"/>
</dbReference>
<feature type="transmembrane region" description="Helical" evidence="7">
    <location>
        <begin position="168"/>
        <end position="185"/>
    </location>
</feature>
<keyword evidence="5 7" id="KW-0472">Membrane</keyword>
<keyword evidence="10" id="KW-1185">Reference proteome</keyword>
<evidence type="ECO:0000313" key="9">
    <source>
        <dbReference type="EMBL" id="PTU31004.1"/>
    </source>
</evidence>
<reference evidence="9 10" key="1">
    <citation type="submission" date="2018-04" db="EMBL/GenBank/DDBJ databases">
        <title>Novel species isolated from glacier.</title>
        <authorList>
            <person name="Liu Q."/>
            <person name="Xin Y.-H."/>
        </authorList>
    </citation>
    <scope>NUCLEOTIDE SEQUENCE [LARGE SCALE GENOMIC DNA]</scope>
    <source>
        <strain evidence="9 10">GT1R17</strain>
    </source>
</reference>
<keyword evidence="6" id="KW-0813">Transport</keyword>
<comment type="subcellular location">
    <subcellularLocation>
        <location evidence="1">Cell membrane</location>
        <topology evidence="1">Multi-pass membrane protein</topology>
    </subcellularLocation>
    <subcellularLocation>
        <location evidence="6">Membrane</location>
        <topology evidence="6">Multi-pass membrane protein</topology>
    </subcellularLocation>
</comment>